<feature type="transmembrane region" description="Helical" evidence="1">
    <location>
        <begin position="238"/>
        <end position="260"/>
    </location>
</feature>
<keyword evidence="3" id="KW-1185">Reference proteome</keyword>
<dbReference type="PANTHER" id="PTHR43471">
    <property type="entry name" value="ABC TRANSPORTER PERMEASE"/>
    <property type="match status" value="1"/>
</dbReference>
<feature type="transmembrane region" description="Helical" evidence="1">
    <location>
        <begin position="20"/>
        <end position="40"/>
    </location>
</feature>
<organism evidence="2 3">
    <name type="scientific">Halorubrum aquaticum</name>
    <dbReference type="NCBI Taxonomy" id="387340"/>
    <lineage>
        <taxon>Archaea</taxon>
        <taxon>Methanobacteriati</taxon>
        <taxon>Methanobacteriota</taxon>
        <taxon>Stenosarchaea group</taxon>
        <taxon>Halobacteria</taxon>
        <taxon>Halobacteriales</taxon>
        <taxon>Haloferacaceae</taxon>
        <taxon>Halorubrum</taxon>
    </lineage>
</organism>
<protein>
    <submittedName>
        <fullName evidence="2">ABC-2 type transport system permease protein</fullName>
    </submittedName>
</protein>
<evidence type="ECO:0000256" key="1">
    <source>
        <dbReference type="SAM" id="Phobius"/>
    </source>
</evidence>
<dbReference type="AlphaFoldDB" id="A0A1I3ALD9"/>
<evidence type="ECO:0000313" key="2">
    <source>
        <dbReference type="EMBL" id="SFH50833.1"/>
    </source>
</evidence>
<evidence type="ECO:0000313" key="3">
    <source>
        <dbReference type="Proteomes" id="UP000323537"/>
    </source>
</evidence>
<dbReference type="GO" id="GO:0140359">
    <property type="term" value="F:ABC-type transporter activity"/>
    <property type="evidence" value="ECO:0007669"/>
    <property type="project" value="InterPro"/>
</dbReference>
<dbReference type="RefSeq" id="WP_149784132.1">
    <property type="nucleotide sequence ID" value="NZ_BAAADP010000004.1"/>
</dbReference>
<dbReference type="GO" id="GO:0005886">
    <property type="term" value="C:plasma membrane"/>
    <property type="evidence" value="ECO:0007669"/>
    <property type="project" value="UniProtKB-SubCell"/>
</dbReference>
<dbReference type="Pfam" id="PF12679">
    <property type="entry name" value="ABC2_membrane_2"/>
    <property type="match status" value="1"/>
</dbReference>
<accession>A0A1I3ALD9</accession>
<feature type="transmembrane region" description="Helical" evidence="1">
    <location>
        <begin position="100"/>
        <end position="126"/>
    </location>
</feature>
<keyword evidence="1" id="KW-0812">Transmembrane</keyword>
<sequence length="266" mass="27659">MSVRTIARKDLADASRSKALWAVTLIVLLSTAGITTLLAVTSDMPAGEVFSLSFQLGGTMLPIVALVLAKGAITAERESGSLRVLLSLPPSRRDVLVGKLLGRTALMLVATLISGFVTGFVVLTILGGTFGLLAAFIGFLGLMGVAFVAIGVGISAGSSSDSRATAVAVGAYMILVALWNLIQSAIQYGAVELGLMTEGSAPAWMKLVGLFPPNRAARAAYRNTVGGQLFGTDPFASVWLPVLVLLAWILVPVTIGYLRLRDAQIG</sequence>
<proteinExistence type="predicted"/>
<keyword evidence="1" id="KW-1133">Transmembrane helix</keyword>
<dbReference type="PANTHER" id="PTHR43471:SF1">
    <property type="entry name" value="ABC TRANSPORTER PERMEASE PROTEIN NOSY-RELATED"/>
    <property type="match status" value="1"/>
</dbReference>
<feature type="transmembrane region" description="Helical" evidence="1">
    <location>
        <begin position="132"/>
        <end position="154"/>
    </location>
</feature>
<name>A0A1I3ALD9_9EURY</name>
<feature type="transmembrane region" description="Helical" evidence="1">
    <location>
        <begin position="166"/>
        <end position="186"/>
    </location>
</feature>
<reference evidence="2 3" key="1">
    <citation type="submission" date="2016-10" db="EMBL/GenBank/DDBJ databases">
        <authorList>
            <person name="Varghese N."/>
            <person name="Submissions S."/>
        </authorList>
    </citation>
    <scope>NUCLEOTIDE SEQUENCE [LARGE SCALE GENOMIC DNA]</scope>
    <source>
        <strain evidence="2 3">CGMCC 1.6377</strain>
    </source>
</reference>
<feature type="transmembrane region" description="Helical" evidence="1">
    <location>
        <begin position="52"/>
        <end position="73"/>
    </location>
</feature>
<keyword evidence="1" id="KW-0472">Membrane</keyword>
<gene>
    <name evidence="2" type="ORF">SAMN04488066_106103</name>
</gene>
<dbReference type="EMBL" id="FOPZ01000006">
    <property type="protein sequence ID" value="SFH50833.1"/>
    <property type="molecule type" value="Genomic_DNA"/>
</dbReference>
<dbReference type="OrthoDB" id="86287at2157"/>
<dbReference type="Proteomes" id="UP000323537">
    <property type="component" value="Unassembled WGS sequence"/>
</dbReference>